<dbReference type="RefSeq" id="WP_157904802.1">
    <property type="nucleotide sequence ID" value="NZ_JAAGNC010000170.1"/>
</dbReference>
<proteinExistence type="predicted"/>
<protein>
    <submittedName>
        <fullName evidence="1">Uncharacterized protein</fullName>
    </submittedName>
</protein>
<accession>A0ABX0C415</accession>
<comment type="caution">
    <text evidence="1">The sequence shown here is derived from an EMBL/GenBank/DDBJ whole genome shotgun (WGS) entry which is preliminary data.</text>
</comment>
<sequence>MSGLGARPVLSVRLDSGLLNGIAPDAPGLACCGSCRAWRTGLARRRSWMA</sequence>
<dbReference type="Proteomes" id="UP000470404">
    <property type="component" value="Unassembled WGS sequence"/>
</dbReference>
<dbReference type="EMBL" id="JAAGNC010000170">
    <property type="protein sequence ID" value="NEC60182.1"/>
    <property type="molecule type" value="Genomic_DNA"/>
</dbReference>
<evidence type="ECO:0000313" key="1">
    <source>
        <dbReference type="EMBL" id="NEC60182.1"/>
    </source>
</evidence>
<keyword evidence="2" id="KW-1185">Reference proteome</keyword>
<gene>
    <name evidence="1" type="ORF">G3I59_32505</name>
</gene>
<reference evidence="1 2" key="1">
    <citation type="submission" date="2020-01" db="EMBL/GenBank/DDBJ databases">
        <title>Insect and environment-associated Actinomycetes.</title>
        <authorList>
            <person name="Currrie C."/>
            <person name="Chevrette M."/>
            <person name="Carlson C."/>
            <person name="Stubbendieck R."/>
            <person name="Wendt-Pienkowski E."/>
        </authorList>
    </citation>
    <scope>NUCLEOTIDE SEQUENCE [LARGE SCALE GENOMIC DNA]</scope>
    <source>
        <strain evidence="1 2">SID8386</strain>
    </source>
</reference>
<evidence type="ECO:0000313" key="2">
    <source>
        <dbReference type="Proteomes" id="UP000470404"/>
    </source>
</evidence>
<name>A0ABX0C415_9PSEU</name>
<organism evidence="1 2">
    <name type="scientific">Amycolatopsis rubida</name>
    <dbReference type="NCBI Taxonomy" id="112413"/>
    <lineage>
        <taxon>Bacteria</taxon>
        <taxon>Bacillati</taxon>
        <taxon>Actinomycetota</taxon>
        <taxon>Actinomycetes</taxon>
        <taxon>Pseudonocardiales</taxon>
        <taxon>Pseudonocardiaceae</taxon>
        <taxon>Amycolatopsis</taxon>
    </lineage>
</organism>